<protein>
    <submittedName>
        <fullName evidence="2">Uncharacterized protein</fullName>
    </submittedName>
</protein>
<reference evidence="2" key="1">
    <citation type="journal article" date="2015" name="Sci. Rep.">
        <title>The power of single molecule real-time sequencing technology in the de novo assembly of a eukaryotic genome.</title>
        <authorList>
            <person name="Sakai H."/>
            <person name="Naito K."/>
            <person name="Ogiso-Tanaka E."/>
            <person name="Takahashi Y."/>
            <person name="Iseki K."/>
            <person name="Muto C."/>
            <person name="Satou K."/>
            <person name="Teruya K."/>
            <person name="Shiroma A."/>
            <person name="Shimoji M."/>
            <person name="Hirano T."/>
            <person name="Itoh T."/>
            <person name="Kaga A."/>
            <person name="Tomooka N."/>
        </authorList>
    </citation>
    <scope>NUCLEOTIDE SEQUENCE</scope>
</reference>
<evidence type="ECO:0000313" key="2">
    <source>
        <dbReference type="EMBL" id="BAU03507.1"/>
    </source>
</evidence>
<feature type="region of interest" description="Disordered" evidence="1">
    <location>
        <begin position="88"/>
        <end position="111"/>
    </location>
</feature>
<feature type="compositionally biased region" description="Polar residues" evidence="1">
    <location>
        <begin position="88"/>
        <end position="101"/>
    </location>
</feature>
<name>A0A0S3TEV4_PHAAN</name>
<organism evidence="2">
    <name type="scientific">Vigna angularis var. angularis</name>
    <dbReference type="NCBI Taxonomy" id="157739"/>
    <lineage>
        <taxon>Eukaryota</taxon>
        <taxon>Viridiplantae</taxon>
        <taxon>Streptophyta</taxon>
        <taxon>Embryophyta</taxon>
        <taxon>Tracheophyta</taxon>
        <taxon>Spermatophyta</taxon>
        <taxon>Magnoliopsida</taxon>
        <taxon>eudicotyledons</taxon>
        <taxon>Gunneridae</taxon>
        <taxon>Pentapetalae</taxon>
        <taxon>rosids</taxon>
        <taxon>fabids</taxon>
        <taxon>Fabales</taxon>
        <taxon>Fabaceae</taxon>
        <taxon>Papilionoideae</taxon>
        <taxon>50 kb inversion clade</taxon>
        <taxon>NPAAA clade</taxon>
        <taxon>indigoferoid/millettioid clade</taxon>
        <taxon>Phaseoleae</taxon>
        <taxon>Vigna</taxon>
    </lineage>
</organism>
<accession>A0A0S3TEV4</accession>
<dbReference type="AlphaFoldDB" id="A0A0S3TEV4"/>
<evidence type="ECO:0000256" key="1">
    <source>
        <dbReference type="SAM" id="MobiDB-lite"/>
    </source>
</evidence>
<gene>
    <name evidence="2" type="primary">Vigan.UMG119600</name>
    <name evidence="2" type="ORF">VIGAN_UM119600</name>
</gene>
<proteinExistence type="predicted"/>
<dbReference type="EMBL" id="AP015581">
    <property type="protein sequence ID" value="BAU03507.1"/>
    <property type="molecule type" value="Genomic_DNA"/>
</dbReference>
<sequence length="121" mass="13387">QLTATINLLSLLEKKDTHKMREFYWMQVGMSGSIPRSATIQILHSFGLHIYPSQTPTSNIIEEAAGPAEMTHGPPHPEALELHYEGSCTIQQRGDSRSSSGEGARPSGPELVCTMLQRRAW</sequence>
<feature type="non-terminal residue" evidence="2">
    <location>
        <position position="1"/>
    </location>
</feature>